<dbReference type="PANTHER" id="PTHR48100">
    <property type="entry name" value="BROAD-SPECIFICITY PHOSPHATASE YOR283W-RELATED"/>
    <property type="match status" value="1"/>
</dbReference>
<keyword evidence="2" id="KW-1185">Reference proteome</keyword>
<dbReference type="RefSeq" id="WP_257918324.1">
    <property type="nucleotide sequence ID" value="NZ_JAMXQV010000001.1"/>
</dbReference>
<proteinExistence type="predicted"/>
<dbReference type="SUPFAM" id="SSF53254">
    <property type="entry name" value="Phosphoglycerate mutase-like"/>
    <property type="match status" value="1"/>
</dbReference>
<accession>A0A9X2N6I0</accession>
<dbReference type="GO" id="GO:0016791">
    <property type="term" value="F:phosphatase activity"/>
    <property type="evidence" value="ECO:0007669"/>
    <property type="project" value="TreeGrafter"/>
</dbReference>
<name>A0A9X2N6I0_9PSEU</name>
<evidence type="ECO:0000313" key="2">
    <source>
        <dbReference type="Proteomes" id="UP001144096"/>
    </source>
</evidence>
<evidence type="ECO:0000313" key="1">
    <source>
        <dbReference type="EMBL" id="MCR6481697.1"/>
    </source>
</evidence>
<dbReference type="Proteomes" id="UP001144096">
    <property type="component" value="Unassembled WGS sequence"/>
</dbReference>
<gene>
    <name evidence="1" type="ORF">M8542_02600</name>
</gene>
<dbReference type="GO" id="GO:0005737">
    <property type="term" value="C:cytoplasm"/>
    <property type="evidence" value="ECO:0007669"/>
    <property type="project" value="TreeGrafter"/>
</dbReference>
<dbReference type="CDD" id="cd07067">
    <property type="entry name" value="HP_PGM_like"/>
    <property type="match status" value="1"/>
</dbReference>
<dbReference type="PANTHER" id="PTHR48100:SF1">
    <property type="entry name" value="HISTIDINE PHOSPHATASE FAMILY PROTEIN-RELATED"/>
    <property type="match status" value="1"/>
</dbReference>
<dbReference type="EMBL" id="JAMXQV010000001">
    <property type="protein sequence ID" value="MCR6481697.1"/>
    <property type="molecule type" value="Genomic_DNA"/>
</dbReference>
<protein>
    <submittedName>
        <fullName evidence="1">Histidine phosphatase family protein</fullName>
    </submittedName>
</protein>
<dbReference type="AlphaFoldDB" id="A0A9X2N6I0"/>
<dbReference type="Gene3D" id="3.40.50.1240">
    <property type="entry name" value="Phosphoglycerate mutase-like"/>
    <property type="match status" value="1"/>
</dbReference>
<comment type="caution">
    <text evidence="1">The sequence shown here is derived from an EMBL/GenBank/DDBJ whole genome shotgun (WGS) entry which is preliminary data.</text>
</comment>
<organism evidence="1 2">
    <name type="scientific">Amycolatopsis iheyensis</name>
    <dbReference type="NCBI Taxonomy" id="2945988"/>
    <lineage>
        <taxon>Bacteria</taxon>
        <taxon>Bacillati</taxon>
        <taxon>Actinomycetota</taxon>
        <taxon>Actinomycetes</taxon>
        <taxon>Pseudonocardiales</taxon>
        <taxon>Pseudonocardiaceae</taxon>
        <taxon>Amycolatopsis</taxon>
    </lineage>
</organism>
<sequence>MRWVYVVAHPEATHHVERRVGGWFDSALTTRGRVDAQAIAERLRELIPPAARVELYSSDLRRTVETASPIASVFGVDAVLLPELREKSYGIAGGLPQSWLDERFVPPPATGERLDHDEGIEGAETKLEWVTRVYRGMDRVRAGTAEHQVIVTHGGSLSWVVAAWLGLPVAACAHAAFRSSAGGITVLGEDDRFHNRTLHTLNDVDHLVTTPLPWVSGYSRGRPDSGSGG</sequence>
<reference evidence="1" key="1">
    <citation type="submission" date="2022-06" db="EMBL/GenBank/DDBJ databases">
        <title>Amycolatopsis iheyaensis sp. nov., a new species of the genus Amycolatopsis isolated from soil in Iheya island, Japan.</title>
        <authorList>
            <person name="Ngamcharungchit C."/>
            <person name="Kanto H."/>
            <person name="Take A."/>
            <person name="Intra B."/>
            <person name="Matsumoto A."/>
            <person name="Panbangred W."/>
            <person name="Inahashi Y."/>
        </authorList>
    </citation>
    <scope>NUCLEOTIDE SEQUENCE</scope>
    <source>
        <strain evidence="1">OK19-0408</strain>
    </source>
</reference>
<dbReference type="InterPro" id="IPR029033">
    <property type="entry name" value="His_PPase_superfam"/>
</dbReference>
<dbReference type="InterPro" id="IPR013078">
    <property type="entry name" value="His_Pase_superF_clade-1"/>
</dbReference>
<dbReference type="SMART" id="SM00855">
    <property type="entry name" value="PGAM"/>
    <property type="match status" value="1"/>
</dbReference>
<dbReference type="InterPro" id="IPR050275">
    <property type="entry name" value="PGM_Phosphatase"/>
</dbReference>
<dbReference type="Pfam" id="PF00300">
    <property type="entry name" value="His_Phos_1"/>
    <property type="match status" value="1"/>
</dbReference>